<keyword evidence="4 6" id="KW-0732">Signal</keyword>
<gene>
    <name evidence="8" type="primary">ccmH</name>
    <name evidence="8" type="ORF">HMPREF0198_1033</name>
</gene>
<dbReference type="PANTHER" id="PTHR47870">
    <property type="entry name" value="CYTOCHROME C-TYPE BIOGENESIS PROTEIN CCMH"/>
    <property type="match status" value="1"/>
</dbReference>
<organism evidence="8 9">
    <name type="scientific">Cardiobacterium hominis (strain ATCC 15826 / DSM 8339 / NCTC 10426 / 6573)</name>
    <dbReference type="NCBI Taxonomy" id="638300"/>
    <lineage>
        <taxon>Bacteria</taxon>
        <taxon>Pseudomonadati</taxon>
        <taxon>Pseudomonadota</taxon>
        <taxon>Gammaproteobacteria</taxon>
        <taxon>Cardiobacteriales</taxon>
        <taxon>Cardiobacteriaceae</taxon>
        <taxon>Cardiobacterium</taxon>
    </lineage>
</organism>
<sequence length="151" mass="17484">MTRRLLPLLLALTLPLHAALNDAPDFSDPVENTRYQHLIQNIRCPTCQNSNIAESNAPLARQLREQIAARIRDGESDSDINRWLQERYGDFIHYDPPLKSQTLALWIAPFAAMLAAVAWWWHARRRPPVAHRLSDAEKRELQQWVAETEKN</sequence>
<evidence type="ECO:0000259" key="7">
    <source>
        <dbReference type="Pfam" id="PF03918"/>
    </source>
</evidence>
<dbReference type="STRING" id="2718.CHUV0807_1778"/>
<keyword evidence="6" id="KW-0472">Membrane</keyword>
<dbReference type="HOGENOM" id="CLU_107187_0_0_6"/>
<keyword evidence="5 6" id="KW-0408">Iron</keyword>
<dbReference type="InterPro" id="IPR038297">
    <property type="entry name" value="CcmH/CycL/NrfF/Ccl2_sf"/>
</dbReference>
<dbReference type="PANTHER" id="PTHR47870:SF4">
    <property type="entry name" value="CYTOCHROME C-TYPE BIOGENESIS PROTEIN CYCH"/>
    <property type="match status" value="1"/>
</dbReference>
<dbReference type="CDD" id="cd16378">
    <property type="entry name" value="CcmH_N"/>
    <property type="match status" value="1"/>
</dbReference>
<dbReference type="InterPro" id="IPR051263">
    <property type="entry name" value="C-type_cytochrome_biogenesis"/>
</dbReference>
<feature type="signal peptide" evidence="6">
    <location>
        <begin position="1"/>
        <end position="18"/>
    </location>
</feature>
<dbReference type="AlphaFoldDB" id="C8N955"/>
<protein>
    <recommendedName>
        <fullName evidence="6">Cytochrome c-type biogenesis protein</fullName>
    </recommendedName>
</protein>
<keyword evidence="6" id="KW-0812">Transmembrane</keyword>
<evidence type="ECO:0000256" key="1">
    <source>
        <dbReference type="ARBA" id="ARBA00010342"/>
    </source>
</evidence>
<evidence type="ECO:0000256" key="2">
    <source>
        <dbReference type="ARBA" id="ARBA00022617"/>
    </source>
</evidence>
<dbReference type="Gene3D" id="1.10.8.640">
    <property type="entry name" value="Cytochrome C biogenesis protein"/>
    <property type="match status" value="1"/>
</dbReference>
<evidence type="ECO:0000256" key="6">
    <source>
        <dbReference type="RuleBase" id="RU364112"/>
    </source>
</evidence>
<dbReference type="EMBL" id="ACKY01000053">
    <property type="protein sequence ID" value="EEV88832.1"/>
    <property type="molecule type" value="Genomic_DNA"/>
</dbReference>
<name>C8N955_CARH6</name>
<proteinExistence type="inferred from homology"/>
<dbReference type="RefSeq" id="WP_004140687.1">
    <property type="nucleotide sequence ID" value="NZ_GG694026.1"/>
</dbReference>
<dbReference type="GeneID" id="84788818"/>
<dbReference type="Proteomes" id="UP000004870">
    <property type="component" value="Unassembled WGS sequence"/>
</dbReference>
<dbReference type="Pfam" id="PF03918">
    <property type="entry name" value="CcmH"/>
    <property type="match status" value="1"/>
</dbReference>
<dbReference type="GO" id="GO:0005886">
    <property type="term" value="C:plasma membrane"/>
    <property type="evidence" value="ECO:0007669"/>
    <property type="project" value="TreeGrafter"/>
</dbReference>
<feature type="transmembrane region" description="Helical" evidence="6">
    <location>
        <begin position="103"/>
        <end position="122"/>
    </location>
</feature>
<keyword evidence="6" id="KW-1133">Transmembrane helix</keyword>
<reference evidence="8 9" key="1">
    <citation type="submission" date="2009-08" db="EMBL/GenBank/DDBJ databases">
        <authorList>
            <person name="Qin X."/>
            <person name="Bachman B."/>
            <person name="Battles P."/>
            <person name="Bell A."/>
            <person name="Bess C."/>
            <person name="Bickham C."/>
            <person name="Chaboub L."/>
            <person name="Chen D."/>
            <person name="Coyle M."/>
            <person name="Deiros D.R."/>
            <person name="Dinh H."/>
            <person name="Forbes L."/>
            <person name="Fowler G."/>
            <person name="Francisco L."/>
            <person name="Fu Q."/>
            <person name="Gubbala S."/>
            <person name="Hale W."/>
            <person name="Han Y."/>
            <person name="Hemphill L."/>
            <person name="Highlander S.K."/>
            <person name="Hirani K."/>
            <person name="Hogues M."/>
            <person name="Jackson L."/>
            <person name="Jakkamsetti A."/>
            <person name="Javaid M."/>
            <person name="Jiang H."/>
            <person name="Korchina V."/>
            <person name="Kovar C."/>
            <person name="Lara F."/>
            <person name="Lee S."/>
            <person name="Mata R."/>
            <person name="Mathew T."/>
            <person name="Moen C."/>
            <person name="Morales K."/>
            <person name="Munidasa M."/>
            <person name="Nazareth L."/>
            <person name="Ngo R."/>
            <person name="Nguyen L."/>
            <person name="Okwuonu G."/>
            <person name="Ongeri F."/>
            <person name="Patil S."/>
            <person name="Petrosino J."/>
            <person name="Pham C."/>
            <person name="Pham P."/>
            <person name="Pu L.-L."/>
            <person name="Puazo M."/>
            <person name="Raj R."/>
            <person name="Reid J."/>
            <person name="Rouhana J."/>
            <person name="Saada N."/>
            <person name="Shang Y."/>
            <person name="Simmons D."/>
            <person name="Thornton R."/>
            <person name="Warren J."/>
            <person name="Weissenberger G."/>
            <person name="Zhang J."/>
            <person name="Zhang L."/>
            <person name="Zhou C."/>
            <person name="Zhu D."/>
            <person name="Muzny D."/>
            <person name="Worley K."/>
            <person name="Gibbs R."/>
        </authorList>
    </citation>
    <scope>NUCLEOTIDE SEQUENCE [LARGE SCALE GENOMIC DNA]</scope>
    <source>
        <strain evidence="9">ATCC 15826 / DSM 8339 / NCTC 10426 / 6573</strain>
    </source>
</reference>
<comment type="function">
    <text evidence="6">Possible subunit of a heme lyase.</text>
</comment>
<evidence type="ECO:0000256" key="3">
    <source>
        <dbReference type="ARBA" id="ARBA00022723"/>
    </source>
</evidence>
<keyword evidence="2 6" id="KW-0349">Heme</keyword>
<keyword evidence="9" id="KW-1185">Reference proteome</keyword>
<dbReference type="GO" id="GO:0017004">
    <property type="term" value="P:cytochrome complex assembly"/>
    <property type="evidence" value="ECO:0007669"/>
    <property type="project" value="UniProtKB-ARBA"/>
</dbReference>
<feature type="domain" description="CcmH/CycL/Ccl2/NrfF N-terminal" evidence="7">
    <location>
        <begin position="8"/>
        <end position="143"/>
    </location>
</feature>
<feature type="chain" id="PRO_5011021416" description="Cytochrome c-type biogenesis protein" evidence="6">
    <location>
        <begin position="19"/>
        <end position="151"/>
    </location>
</feature>
<dbReference type="FunFam" id="1.10.8.640:FF:000001">
    <property type="entry name" value="Cytochrome c-type biogenesis protein"/>
    <property type="match status" value="1"/>
</dbReference>
<dbReference type="OrthoDB" id="9804975at2"/>
<evidence type="ECO:0000256" key="5">
    <source>
        <dbReference type="ARBA" id="ARBA00023004"/>
    </source>
</evidence>
<evidence type="ECO:0000256" key="4">
    <source>
        <dbReference type="ARBA" id="ARBA00022729"/>
    </source>
</evidence>
<dbReference type="InterPro" id="IPR005616">
    <property type="entry name" value="CcmH/CycL/Ccl2/NrfF_N"/>
</dbReference>
<dbReference type="GO" id="GO:0046872">
    <property type="term" value="F:metal ion binding"/>
    <property type="evidence" value="ECO:0007669"/>
    <property type="project" value="UniProtKB-KW"/>
</dbReference>
<accession>C8N955</accession>
<comment type="similarity">
    <text evidence="1 6">Belongs to the CcmH/CycL/Ccl2/NrfF family.</text>
</comment>
<comment type="caution">
    <text evidence="8">The sequence shown here is derived from an EMBL/GenBank/DDBJ whole genome shotgun (WGS) entry which is preliminary data.</text>
</comment>
<keyword evidence="3 6" id="KW-0479">Metal-binding</keyword>
<evidence type="ECO:0000313" key="9">
    <source>
        <dbReference type="Proteomes" id="UP000004870"/>
    </source>
</evidence>
<evidence type="ECO:0000313" key="8">
    <source>
        <dbReference type="EMBL" id="EEV88832.1"/>
    </source>
</evidence>